<organism evidence="1 2">
    <name type="scientific">Datura stramonium</name>
    <name type="common">Jimsonweed</name>
    <name type="synonym">Common thornapple</name>
    <dbReference type="NCBI Taxonomy" id="4076"/>
    <lineage>
        <taxon>Eukaryota</taxon>
        <taxon>Viridiplantae</taxon>
        <taxon>Streptophyta</taxon>
        <taxon>Embryophyta</taxon>
        <taxon>Tracheophyta</taxon>
        <taxon>Spermatophyta</taxon>
        <taxon>Magnoliopsida</taxon>
        <taxon>eudicotyledons</taxon>
        <taxon>Gunneridae</taxon>
        <taxon>Pentapetalae</taxon>
        <taxon>asterids</taxon>
        <taxon>lamiids</taxon>
        <taxon>Solanales</taxon>
        <taxon>Solanaceae</taxon>
        <taxon>Solanoideae</taxon>
        <taxon>Datureae</taxon>
        <taxon>Datura</taxon>
    </lineage>
</organism>
<feature type="non-terminal residue" evidence="1">
    <location>
        <position position="148"/>
    </location>
</feature>
<keyword evidence="2" id="KW-1185">Reference proteome</keyword>
<proteinExistence type="predicted"/>
<comment type="caution">
    <text evidence="1">The sequence shown here is derived from an EMBL/GenBank/DDBJ whole genome shotgun (WGS) entry which is preliminary data.</text>
</comment>
<dbReference type="Proteomes" id="UP000823775">
    <property type="component" value="Unassembled WGS sequence"/>
</dbReference>
<evidence type="ECO:0000313" key="1">
    <source>
        <dbReference type="EMBL" id="MCE5167311.1"/>
    </source>
</evidence>
<reference evidence="1 2" key="1">
    <citation type="journal article" date="2021" name="BMC Genomics">
        <title>Datura genome reveals duplications of psychoactive alkaloid biosynthetic genes and high mutation rate following tissue culture.</title>
        <authorList>
            <person name="Rajewski A."/>
            <person name="Carter-House D."/>
            <person name="Stajich J."/>
            <person name="Litt A."/>
        </authorList>
    </citation>
    <scope>NUCLEOTIDE SEQUENCE [LARGE SCALE GENOMIC DNA]</scope>
    <source>
        <strain evidence="1">AR-01</strain>
    </source>
</reference>
<evidence type="ECO:0000313" key="2">
    <source>
        <dbReference type="Proteomes" id="UP000823775"/>
    </source>
</evidence>
<protein>
    <submittedName>
        <fullName evidence="1">Uncharacterized protein</fullName>
    </submittedName>
</protein>
<accession>A0ABS8Y7H8</accession>
<gene>
    <name evidence="1" type="ORF">HAX54_047588</name>
</gene>
<sequence length="148" mass="16707">MGYWVFSWWRQRYLVGIFRSKSSTGGGEGDGGVAGHRRKKKEAAIWVLFAAEESVKEAAVEVRRKGWRGVSVLTRLELRRREKKERRGCGSLGGTWWLVDGERGGFGFWLGEGGTGGCCGWLEKKWRGSGSEVAGGIVRERRWRGRKE</sequence>
<name>A0ABS8Y7H8_DATST</name>
<dbReference type="EMBL" id="JACEIK010077047">
    <property type="protein sequence ID" value="MCE5167311.1"/>
    <property type="molecule type" value="Genomic_DNA"/>
</dbReference>